<dbReference type="InterPro" id="IPR036259">
    <property type="entry name" value="MFS_trans_sf"/>
</dbReference>
<evidence type="ECO:0000256" key="5">
    <source>
        <dbReference type="ARBA" id="ARBA00023136"/>
    </source>
</evidence>
<feature type="transmembrane region" description="Helical" evidence="6">
    <location>
        <begin position="255"/>
        <end position="278"/>
    </location>
</feature>
<proteinExistence type="predicted"/>
<feature type="transmembrane region" description="Helical" evidence="6">
    <location>
        <begin position="381"/>
        <end position="404"/>
    </location>
</feature>
<evidence type="ECO:0000313" key="8">
    <source>
        <dbReference type="EMBL" id="HGB24603.1"/>
    </source>
</evidence>
<keyword evidence="4 6" id="KW-1133">Transmembrane helix</keyword>
<evidence type="ECO:0000256" key="2">
    <source>
        <dbReference type="ARBA" id="ARBA00022448"/>
    </source>
</evidence>
<evidence type="ECO:0000256" key="3">
    <source>
        <dbReference type="ARBA" id="ARBA00022692"/>
    </source>
</evidence>
<dbReference type="PROSITE" id="PS50850">
    <property type="entry name" value="MFS"/>
    <property type="match status" value="1"/>
</dbReference>
<organism evidence="8">
    <name type="scientific">Thermofilum pendens</name>
    <dbReference type="NCBI Taxonomy" id="2269"/>
    <lineage>
        <taxon>Archaea</taxon>
        <taxon>Thermoproteota</taxon>
        <taxon>Thermoprotei</taxon>
        <taxon>Thermofilales</taxon>
        <taxon>Thermofilaceae</taxon>
        <taxon>Thermofilum</taxon>
    </lineage>
</organism>
<dbReference type="PANTHER" id="PTHR23505">
    <property type="entry name" value="SPINSTER"/>
    <property type="match status" value="1"/>
</dbReference>
<feature type="transmembrane region" description="Helical" evidence="6">
    <location>
        <begin position="221"/>
        <end position="243"/>
    </location>
</feature>
<keyword evidence="5 6" id="KW-0472">Membrane</keyword>
<feature type="transmembrane region" description="Helical" evidence="6">
    <location>
        <begin position="74"/>
        <end position="93"/>
    </location>
</feature>
<feature type="domain" description="Major facilitator superfamily (MFS) profile" evidence="7">
    <location>
        <begin position="9"/>
        <end position="408"/>
    </location>
</feature>
<feature type="transmembrane region" description="Helical" evidence="6">
    <location>
        <begin position="290"/>
        <end position="308"/>
    </location>
</feature>
<dbReference type="GO" id="GO:0022857">
    <property type="term" value="F:transmembrane transporter activity"/>
    <property type="evidence" value="ECO:0007669"/>
    <property type="project" value="InterPro"/>
</dbReference>
<keyword evidence="2" id="KW-0813">Transport</keyword>
<dbReference type="InterPro" id="IPR044770">
    <property type="entry name" value="MFS_spinster-like"/>
</dbReference>
<dbReference type="InterPro" id="IPR020846">
    <property type="entry name" value="MFS_dom"/>
</dbReference>
<feature type="transmembrane region" description="Helical" evidence="6">
    <location>
        <begin position="132"/>
        <end position="158"/>
    </location>
</feature>
<dbReference type="SUPFAM" id="SSF103473">
    <property type="entry name" value="MFS general substrate transporter"/>
    <property type="match status" value="1"/>
</dbReference>
<keyword evidence="3 6" id="KW-0812">Transmembrane</keyword>
<dbReference type="AlphaFoldDB" id="A0A7C3WNG5"/>
<feature type="transmembrane region" description="Helical" evidence="6">
    <location>
        <begin position="164"/>
        <end position="183"/>
    </location>
</feature>
<dbReference type="GO" id="GO:0016020">
    <property type="term" value="C:membrane"/>
    <property type="evidence" value="ECO:0007669"/>
    <property type="project" value="UniProtKB-SubCell"/>
</dbReference>
<dbReference type="Gene3D" id="1.20.1250.20">
    <property type="entry name" value="MFS general substrate transporter like domains"/>
    <property type="match status" value="2"/>
</dbReference>
<dbReference type="PANTHER" id="PTHR23505:SF52">
    <property type="entry name" value="MAJOR FACILITATOR SUPERFAMILY PROTEIN"/>
    <property type="match status" value="1"/>
</dbReference>
<gene>
    <name evidence="8" type="ORF">ENV88_00835</name>
</gene>
<evidence type="ECO:0000256" key="6">
    <source>
        <dbReference type="SAM" id="Phobius"/>
    </source>
</evidence>
<evidence type="ECO:0000259" key="7">
    <source>
        <dbReference type="PROSITE" id="PS50850"/>
    </source>
</evidence>
<evidence type="ECO:0000256" key="1">
    <source>
        <dbReference type="ARBA" id="ARBA00004141"/>
    </source>
</evidence>
<name>A0A7C3WNG5_THEPE</name>
<evidence type="ECO:0000256" key="4">
    <source>
        <dbReference type="ARBA" id="ARBA00022989"/>
    </source>
</evidence>
<dbReference type="Pfam" id="PF07690">
    <property type="entry name" value="MFS_1"/>
    <property type="match status" value="1"/>
</dbReference>
<sequence>MSRRYKWFVVLFFFAFLTIHEADRFIISAVAPQVQDEFGAGYSELGLVFSLTVLVSALLYPVWGYLYDRYSRKLLAGLAALIWGFTTIFNALARTFHQFFATRLATGIDDAAPPGIYSLVADYFEPYERGKAMGLINASGPLGAILGSVLALSIVAAGMSWRNAFFITGPIGIVVGILTLLLIRDVPRGSSEPELEGLLTSDIYKARLSDLPKLLKNRSLLFLYLQGFWGVFPWNAITFWYVTYMVRERGMPPELVMVVMVVALLAMVAGNIVAGFIGDWLFRRTKRGRALLGAVVVFFSAVLIYLTIRSRTMEEFIVLSALTAFEIPMAGPNVSAAITDVTEPELRASATGYLRFFENIGSAVSPFLTGVIAEEIGLGEAIMWVSVSTWMLCFVFFTVLALIIPRDIDRLRSLMQARARELGVRG</sequence>
<reference evidence="8" key="1">
    <citation type="journal article" date="2020" name="mSystems">
        <title>Genome- and Community-Level Interaction Insights into Carbon Utilization and Element Cycling Functions of Hydrothermarchaeota in Hydrothermal Sediment.</title>
        <authorList>
            <person name="Zhou Z."/>
            <person name="Liu Y."/>
            <person name="Xu W."/>
            <person name="Pan J."/>
            <person name="Luo Z.H."/>
            <person name="Li M."/>
        </authorList>
    </citation>
    <scope>NUCLEOTIDE SEQUENCE [LARGE SCALE GENOMIC DNA]</scope>
    <source>
        <strain evidence="8">SpSt-8</strain>
    </source>
</reference>
<dbReference type="CDD" id="cd17328">
    <property type="entry name" value="MFS_spinster_like"/>
    <property type="match status" value="1"/>
</dbReference>
<comment type="subcellular location">
    <subcellularLocation>
        <location evidence="1">Membrane</location>
        <topology evidence="1">Multi-pass membrane protein</topology>
    </subcellularLocation>
</comment>
<dbReference type="EMBL" id="DTIB01000020">
    <property type="protein sequence ID" value="HGB24603.1"/>
    <property type="molecule type" value="Genomic_DNA"/>
</dbReference>
<accession>A0A7C3WNG5</accession>
<protein>
    <submittedName>
        <fullName evidence="8">MFS transporter</fullName>
    </submittedName>
</protein>
<comment type="caution">
    <text evidence="8">The sequence shown here is derived from an EMBL/GenBank/DDBJ whole genome shotgun (WGS) entry which is preliminary data.</text>
</comment>
<dbReference type="InterPro" id="IPR011701">
    <property type="entry name" value="MFS"/>
</dbReference>
<feature type="transmembrane region" description="Helical" evidence="6">
    <location>
        <begin position="48"/>
        <end position="67"/>
    </location>
</feature>